<dbReference type="PANTHER" id="PTHR31206">
    <property type="entry name" value="LP10445P"/>
    <property type="match status" value="1"/>
</dbReference>
<accession>A0A0A9X1S1</accession>
<dbReference type="InterPro" id="IPR028260">
    <property type="entry name" value="FAM177"/>
</dbReference>
<dbReference type="EMBL" id="GBRD01002338">
    <property type="protein sequence ID" value="JAG63483.1"/>
    <property type="molecule type" value="Transcribed_RNA"/>
</dbReference>
<dbReference type="EMBL" id="GBRD01016641">
    <property type="protein sequence ID" value="JAG49186.1"/>
    <property type="molecule type" value="Transcribed_RNA"/>
</dbReference>
<dbReference type="EMBL" id="GBRD01016640">
    <property type="protein sequence ID" value="JAG49187.1"/>
    <property type="molecule type" value="Transcribed_RNA"/>
</dbReference>
<gene>
    <name evidence="3" type="ORF">CM83_49920</name>
    <name evidence="2" type="ORF">CM83_49921</name>
</gene>
<evidence type="ECO:0000256" key="1">
    <source>
        <dbReference type="SAM" id="MobiDB-lite"/>
    </source>
</evidence>
<proteinExistence type="predicted"/>
<dbReference type="EMBL" id="GBHO01030870">
    <property type="protein sequence ID" value="JAG12734.1"/>
    <property type="molecule type" value="Transcribed_RNA"/>
</dbReference>
<dbReference type="EMBL" id="GBRD01016643">
    <property type="protein sequence ID" value="JAG49184.1"/>
    <property type="molecule type" value="Transcribed_RNA"/>
</dbReference>
<dbReference type="EMBL" id="GBHO01030871">
    <property type="protein sequence ID" value="JAG12733.1"/>
    <property type="molecule type" value="Transcribed_RNA"/>
</dbReference>
<reference evidence="2" key="1">
    <citation type="journal article" date="2014" name="PLoS ONE">
        <title>Transcriptome-Based Identification of ABC Transporters in the Western Tarnished Plant Bug Lygus hesperus.</title>
        <authorList>
            <person name="Hull J.J."/>
            <person name="Chaney K."/>
            <person name="Geib S.M."/>
            <person name="Fabrick J.A."/>
            <person name="Brent C.S."/>
            <person name="Walsh D."/>
            <person name="Lavine L.C."/>
        </authorList>
    </citation>
    <scope>NUCLEOTIDE SEQUENCE</scope>
</reference>
<feature type="region of interest" description="Disordered" evidence="1">
    <location>
        <begin position="1"/>
        <end position="27"/>
    </location>
</feature>
<name>A0A0A9X1S1_LYGHE</name>
<feature type="compositionally biased region" description="Polar residues" evidence="1">
    <location>
        <begin position="140"/>
        <end position="157"/>
    </location>
</feature>
<evidence type="ECO:0008006" key="5">
    <source>
        <dbReference type="Google" id="ProtNLM"/>
    </source>
</evidence>
<reference evidence="2" key="2">
    <citation type="submission" date="2014-07" db="EMBL/GenBank/DDBJ databases">
        <authorList>
            <person name="Hull J."/>
        </authorList>
    </citation>
    <scope>NUCLEOTIDE SEQUENCE</scope>
</reference>
<dbReference type="EMBL" id="GBRD01000233">
    <property type="protein sequence ID" value="JAG65588.1"/>
    <property type="molecule type" value="Transcribed_RNA"/>
</dbReference>
<evidence type="ECO:0000313" key="3">
    <source>
        <dbReference type="EMBL" id="JAG12734.1"/>
    </source>
</evidence>
<organism evidence="2">
    <name type="scientific">Lygus hesperus</name>
    <name type="common">Western plant bug</name>
    <dbReference type="NCBI Taxonomy" id="30085"/>
    <lineage>
        <taxon>Eukaryota</taxon>
        <taxon>Metazoa</taxon>
        <taxon>Ecdysozoa</taxon>
        <taxon>Arthropoda</taxon>
        <taxon>Hexapoda</taxon>
        <taxon>Insecta</taxon>
        <taxon>Pterygota</taxon>
        <taxon>Neoptera</taxon>
        <taxon>Paraneoptera</taxon>
        <taxon>Hemiptera</taxon>
        <taxon>Heteroptera</taxon>
        <taxon>Panheteroptera</taxon>
        <taxon>Cimicomorpha</taxon>
        <taxon>Miridae</taxon>
        <taxon>Mirini</taxon>
        <taxon>Lygus</taxon>
    </lineage>
</organism>
<dbReference type="EMBL" id="GBRD01016642">
    <property type="protein sequence ID" value="JAG49185.1"/>
    <property type="molecule type" value="Transcribed_RNA"/>
</dbReference>
<dbReference type="AlphaFoldDB" id="A0A0A9X1S1"/>
<dbReference type="EMBL" id="GBRD01002342">
    <property type="protein sequence ID" value="JAG63479.1"/>
    <property type="molecule type" value="Transcribed_RNA"/>
</dbReference>
<protein>
    <recommendedName>
        <fullName evidence="5">Protein FAM177A1</fullName>
    </recommendedName>
</protein>
<dbReference type="EMBL" id="GBRD01002340">
    <property type="protein sequence ID" value="JAG63481.1"/>
    <property type="molecule type" value="Transcribed_RNA"/>
</dbReference>
<evidence type="ECO:0000313" key="2">
    <source>
        <dbReference type="EMBL" id="JAG12733.1"/>
    </source>
</evidence>
<dbReference type="EMBL" id="GBRD01002339">
    <property type="protein sequence ID" value="JAG63482.1"/>
    <property type="molecule type" value="Transcribed_RNA"/>
</dbReference>
<dbReference type="Pfam" id="PF14774">
    <property type="entry name" value="FAM177"/>
    <property type="match status" value="1"/>
</dbReference>
<feature type="region of interest" description="Disordered" evidence="1">
    <location>
        <begin position="129"/>
        <end position="176"/>
    </location>
</feature>
<feature type="compositionally biased region" description="Basic and acidic residues" evidence="1">
    <location>
        <begin position="166"/>
        <end position="176"/>
    </location>
</feature>
<sequence length="176" mass="19885">MQNSTVAPVETCPEPVPTSEDVHSEGGLKKRVPKRILHFCDGTLEEYSSDEDECKQEKVGETQLAVVNPGTLDWMPWFMHQTSNAGNKALAACDYLGEYLANFFGILSPKYEYEIEQYKKILAEEEERKKEDLELGGWTQKATEVISTEQNQPTTDQKAPAQPMARNDHNETTQDT</sequence>
<dbReference type="PANTHER" id="PTHR31206:SF1">
    <property type="entry name" value="LP10445P"/>
    <property type="match status" value="1"/>
</dbReference>
<evidence type="ECO:0000313" key="4">
    <source>
        <dbReference type="EMBL" id="JAG49184.1"/>
    </source>
</evidence>
<reference evidence="4" key="3">
    <citation type="submission" date="2014-09" db="EMBL/GenBank/DDBJ databases">
        <authorList>
            <person name="Magalhaes I.L.F."/>
            <person name="Oliveira U."/>
            <person name="Santos F.R."/>
            <person name="Vidigal T.H.D.A."/>
            <person name="Brescovit A.D."/>
            <person name="Santos A.J."/>
        </authorList>
    </citation>
    <scope>NUCLEOTIDE SEQUENCE</scope>
</reference>